<organism evidence="2 3">
    <name type="scientific">Chitiniphilus eburneus</name>
    <dbReference type="NCBI Taxonomy" id="2571148"/>
    <lineage>
        <taxon>Bacteria</taxon>
        <taxon>Pseudomonadati</taxon>
        <taxon>Pseudomonadota</taxon>
        <taxon>Betaproteobacteria</taxon>
        <taxon>Neisseriales</taxon>
        <taxon>Chitinibacteraceae</taxon>
        <taxon>Chitiniphilus</taxon>
    </lineage>
</organism>
<evidence type="ECO:0000259" key="1">
    <source>
        <dbReference type="Pfam" id="PF14301"/>
    </source>
</evidence>
<dbReference type="OrthoDB" id="8690176at2"/>
<feature type="domain" description="DUF4376" evidence="1">
    <location>
        <begin position="47"/>
        <end position="143"/>
    </location>
</feature>
<dbReference type="Pfam" id="PF14301">
    <property type="entry name" value="DUF4376"/>
    <property type="match status" value="1"/>
</dbReference>
<evidence type="ECO:0000313" key="3">
    <source>
        <dbReference type="Proteomes" id="UP000310016"/>
    </source>
</evidence>
<keyword evidence="3" id="KW-1185">Reference proteome</keyword>
<gene>
    <name evidence="2" type="ORF">FAZ21_06525</name>
</gene>
<comment type="caution">
    <text evidence="2">The sequence shown here is derived from an EMBL/GenBank/DDBJ whole genome shotgun (WGS) entry which is preliminary data.</text>
</comment>
<proteinExistence type="predicted"/>
<reference evidence="2 3" key="1">
    <citation type="submission" date="2019-04" db="EMBL/GenBank/DDBJ databases">
        <title>Chitiniphilus eburnea sp. nov., a novel chitinolytic bacterium isolated from aquaculture sludge.</title>
        <authorList>
            <person name="Sheng M."/>
        </authorList>
    </citation>
    <scope>NUCLEOTIDE SEQUENCE [LARGE SCALE GENOMIC DNA]</scope>
    <source>
        <strain evidence="2 3">HX-2-15</strain>
    </source>
</reference>
<protein>
    <submittedName>
        <fullName evidence="2">DUF4376 domain-containing protein</fullName>
    </submittedName>
</protein>
<dbReference type="AlphaFoldDB" id="A0A4V5MRA2"/>
<sequence>MPADAVAISAADHAALLAGNSAGLQIVSDENGQPMLAPPSAPSLAARRSQALALLPAWEAAERAAGIEHAGRRWLTTPEALQDIRDALLAGLVPDGVWVDAAREVVPLSLAELQALWAACVTRGAAIYQRRLVMEVEIETMDAEQLAAFVPGWPA</sequence>
<dbReference type="Proteomes" id="UP000310016">
    <property type="component" value="Unassembled WGS sequence"/>
</dbReference>
<evidence type="ECO:0000313" key="2">
    <source>
        <dbReference type="EMBL" id="TJZ75688.1"/>
    </source>
</evidence>
<dbReference type="InterPro" id="IPR025484">
    <property type="entry name" value="DUF4376"/>
</dbReference>
<dbReference type="EMBL" id="SUMF01000004">
    <property type="protein sequence ID" value="TJZ75688.1"/>
    <property type="molecule type" value="Genomic_DNA"/>
</dbReference>
<accession>A0A4V5MRA2</accession>
<name>A0A4V5MRA2_9NEIS</name>